<name>A0ABV6PZJ5_9DEIN</name>
<dbReference type="RefSeq" id="WP_188845331.1">
    <property type="nucleotide sequence ID" value="NZ_BMPJ01000001.1"/>
</dbReference>
<protein>
    <recommendedName>
        <fullName evidence="3">DegV family protein</fullName>
    </recommendedName>
</protein>
<dbReference type="Proteomes" id="UP001589830">
    <property type="component" value="Unassembled WGS sequence"/>
</dbReference>
<organism evidence="1 2">
    <name type="scientific">Thermus composti</name>
    <dbReference type="NCBI Taxonomy" id="532059"/>
    <lineage>
        <taxon>Bacteria</taxon>
        <taxon>Thermotogati</taxon>
        <taxon>Deinococcota</taxon>
        <taxon>Deinococci</taxon>
        <taxon>Thermales</taxon>
        <taxon>Thermaceae</taxon>
        <taxon>Thermus</taxon>
    </lineage>
</organism>
<evidence type="ECO:0000313" key="1">
    <source>
        <dbReference type="EMBL" id="MFC0595262.1"/>
    </source>
</evidence>
<evidence type="ECO:0000313" key="2">
    <source>
        <dbReference type="Proteomes" id="UP001589830"/>
    </source>
</evidence>
<gene>
    <name evidence="1" type="ORF">ACFFFP_03625</name>
</gene>
<sequence length="237" mass="26289">MELGLLSEPSGFAREDDPFVWDPLRESLEGACRRLLALYDRVLLLVTRPPFGAHLSLAESLRERYPSRLLLHPTPLLGPGLRALHERAQELLGKADPEDLLAELRRVEREGRLYLASADPEALRRQGWLPPGGGLALRLGLYALFALEEDRLRLPPLPVPEGRVPAALADFWGRAFAGRPVRAYLSLGEAAPASWRNALAKALKEHLALQRARLSPLSPELRERLGGKSLLGFAYPL</sequence>
<evidence type="ECO:0008006" key="3">
    <source>
        <dbReference type="Google" id="ProtNLM"/>
    </source>
</evidence>
<keyword evidence="2" id="KW-1185">Reference proteome</keyword>
<accession>A0ABV6PZJ5</accession>
<comment type="caution">
    <text evidence="1">The sequence shown here is derived from an EMBL/GenBank/DDBJ whole genome shotgun (WGS) entry which is preliminary data.</text>
</comment>
<proteinExistence type="predicted"/>
<reference evidence="1 2" key="1">
    <citation type="submission" date="2024-09" db="EMBL/GenBank/DDBJ databases">
        <authorList>
            <person name="Sun Q."/>
            <person name="Mori K."/>
        </authorList>
    </citation>
    <scope>NUCLEOTIDE SEQUENCE [LARGE SCALE GENOMIC DNA]</scope>
    <source>
        <strain evidence="1 2">NCAIM B.02340</strain>
    </source>
</reference>
<dbReference type="EMBL" id="JBHLTW010000012">
    <property type="protein sequence ID" value="MFC0595262.1"/>
    <property type="molecule type" value="Genomic_DNA"/>
</dbReference>